<reference evidence="2 3" key="1">
    <citation type="submission" date="2021-03" db="EMBL/GenBank/DDBJ databases">
        <title>Genomic Encyclopedia of Type Strains, Phase IV (KMG-IV): sequencing the most valuable type-strain genomes for metagenomic binning, comparative biology and taxonomic classification.</title>
        <authorList>
            <person name="Goeker M."/>
        </authorList>
    </citation>
    <scope>NUCLEOTIDE SEQUENCE [LARGE SCALE GENOMIC DNA]</scope>
    <source>
        <strain evidence="2 3">DSM 40526</strain>
    </source>
</reference>
<dbReference type="Gene3D" id="3.40.630.30">
    <property type="match status" value="1"/>
</dbReference>
<dbReference type="PROSITE" id="PS51186">
    <property type="entry name" value="GNAT"/>
    <property type="match status" value="1"/>
</dbReference>
<evidence type="ECO:0000313" key="3">
    <source>
        <dbReference type="Proteomes" id="UP001519310"/>
    </source>
</evidence>
<gene>
    <name evidence="2" type="ORF">J2Z77_004025</name>
</gene>
<dbReference type="SUPFAM" id="SSF55729">
    <property type="entry name" value="Acyl-CoA N-acyltransferases (Nat)"/>
    <property type="match status" value="1"/>
</dbReference>
<dbReference type="PANTHER" id="PTHR43441:SF2">
    <property type="entry name" value="FAMILY ACETYLTRANSFERASE, PUTATIVE (AFU_ORTHOLOGUE AFUA_7G00850)-RELATED"/>
    <property type="match status" value="1"/>
</dbReference>
<dbReference type="InterPro" id="IPR016181">
    <property type="entry name" value="Acyl_CoA_acyltransferase"/>
</dbReference>
<evidence type="ECO:0000259" key="1">
    <source>
        <dbReference type="PROSITE" id="PS51186"/>
    </source>
</evidence>
<comment type="caution">
    <text evidence="2">The sequence shown here is derived from an EMBL/GenBank/DDBJ whole genome shotgun (WGS) entry which is preliminary data.</text>
</comment>
<accession>A0ABS4L815</accession>
<dbReference type="Pfam" id="PF13302">
    <property type="entry name" value="Acetyltransf_3"/>
    <property type="match status" value="1"/>
</dbReference>
<dbReference type="InterPro" id="IPR051908">
    <property type="entry name" value="Ribosomal_N-acetyltransferase"/>
</dbReference>
<dbReference type="Proteomes" id="UP001519310">
    <property type="component" value="Unassembled WGS sequence"/>
</dbReference>
<protein>
    <submittedName>
        <fullName evidence="2">RimJ/RimL family protein N-acetyltransferase</fullName>
    </submittedName>
</protein>
<keyword evidence="3" id="KW-1185">Reference proteome</keyword>
<dbReference type="EMBL" id="JAGGLQ010000007">
    <property type="protein sequence ID" value="MBP2038218.1"/>
    <property type="molecule type" value="Genomic_DNA"/>
</dbReference>
<evidence type="ECO:0000313" key="2">
    <source>
        <dbReference type="EMBL" id="MBP2038218.1"/>
    </source>
</evidence>
<dbReference type="PANTHER" id="PTHR43441">
    <property type="entry name" value="RIBOSOMAL-PROTEIN-SERINE ACETYLTRANSFERASE"/>
    <property type="match status" value="1"/>
</dbReference>
<proteinExistence type="predicted"/>
<dbReference type="RefSeq" id="WP_189971237.1">
    <property type="nucleotide sequence ID" value="NZ_BMVL01000008.1"/>
</dbReference>
<name>A0ABS4L815_STRAV</name>
<dbReference type="InterPro" id="IPR000182">
    <property type="entry name" value="GNAT_dom"/>
</dbReference>
<feature type="domain" description="N-acetyltransferase" evidence="1">
    <location>
        <begin position="3"/>
        <end position="164"/>
    </location>
</feature>
<organism evidence="2 3">
    <name type="scientific">Streptomyces avidinii</name>
    <dbReference type="NCBI Taxonomy" id="1895"/>
    <lineage>
        <taxon>Bacteria</taxon>
        <taxon>Bacillati</taxon>
        <taxon>Actinomycetota</taxon>
        <taxon>Actinomycetes</taxon>
        <taxon>Kitasatosporales</taxon>
        <taxon>Streptomycetaceae</taxon>
        <taxon>Streptomyces</taxon>
    </lineage>
</organism>
<sequence length="184" mass="20940">MDLAYRRYVPSEVDDLVAFLTGDTWPFHGSAVVDPDRARQWAADGRFDNEETRSFWIAGAGAGETLGLVRLMDLGDGTPVFDLRIRSRYRGRGIGPRALTWLTRYLFTELPLIRRIEGTTRQDNGAMRRTFLRCGYVKEAHYREAWPSDDGTVHDAVGYAILRRDWASGTTTPPAWNDEYPPAR</sequence>